<dbReference type="Gene3D" id="3.30.70.360">
    <property type="match status" value="1"/>
</dbReference>
<dbReference type="Gene3D" id="3.40.630.10">
    <property type="entry name" value="Zn peptidases"/>
    <property type="match status" value="1"/>
</dbReference>
<dbReference type="InterPro" id="IPR017439">
    <property type="entry name" value="Amidohydrolase"/>
</dbReference>
<evidence type="ECO:0000256" key="1">
    <source>
        <dbReference type="ARBA" id="ARBA00022801"/>
    </source>
</evidence>
<dbReference type="Proteomes" id="UP000033352">
    <property type="component" value="Unassembled WGS sequence"/>
</dbReference>
<feature type="binding site" evidence="2">
    <location>
        <position position="128"/>
    </location>
    <ligand>
        <name>Mn(2+)</name>
        <dbReference type="ChEBI" id="CHEBI:29035"/>
        <label>2</label>
    </ligand>
</feature>
<dbReference type="SUPFAM" id="SSF53187">
    <property type="entry name" value="Zn-dependent exopeptidases"/>
    <property type="match status" value="1"/>
</dbReference>
<dbReference type="GO" id="GO:0046872">
    <property type="term" value="F:metal ion binding"/>
    <property type="evidence" value="ECO:0007669"/>
    <property type="project" value="UniProtKB-KW"/>
</dbReference>
<name>A0A0F1B627_9ENTR</name>
<dbReference type="FunFam" id="3.30.70.360:FF:000001">
    <property type="entry name" value="N-acetyldiaminopimelate deacetylase"/>
    <property type="match status" value="1"/>
</dbReference>
<evidence type="ECO:0000259" key="3">
    <source>
        <dbReference type="Pfam" id="PF07687"/>
    </source>
</evidence>
<dbReference type="OrthoDB" id="9777385at2"/>
<dbReference type="InterPro" id="IPR002933">
    <property type="entry name" value="Peptidase_M20"/>
</dbReference>
<feature type="binding site" evidence="2">
    <location>
        <position position="92"/>
    </location>
    <ligand>
        <name>Mn(2+)</name>
        <dbReference type="ChEBI" id="CHEBI:29035"/>
        <label>2</label>
    </ligand>
</feature>
<dbReference type="InterPro" id="IPR036264">
    <property type="entry name" value="Bact_exopeptidase_dim_dom"/>
</dbReference>
<dbReference type="GO" id="GO:0019877">
    <property type="term" value="P:diaminopimelate biosynthetic process"/>
    <property type="evidence" value="ECO:0007669"/>
    <property type="project" value="UniProtKB-ARBA"/>
</dbReference>
<dbReference type="GO" id="GO:0050118">
    <property type="term" value="F:N-acetyldiaminopimelate deacetylase activity"/>
    <property type="evidence" value="ECO:0007669"/>
    <property type="project" value="UniProtKB-ARBA"/>
</dbReference>
<evidence type="ECO:0000313" key="4">
    <source>
        <dbReference type="EMBL" id="KJN29781.1"/>
    </source>
</evidence>
<dbReference type="PIRSF" id="PIRSF005962">
    <property type="entry name" value="Pept_M20D_amidohydro"/>
    <property type="match status" value="1"/>
</dbReference>
<dbReference type="Pfam" id="PF07687">
    <property type="entry name" value="M20_dimer"/>
    <property type="match status" value="1"/>
</dbReference>
<dbReference type="AlphaFoldDB" id="A0A0F1B627"/>
<dbReference type="EMBL" id="JZYX01000010">
    <property type="protein sequence ID" value="KJN29781.1"/>
    <property type="molecule type" value="Genomic_DNA"/>
</dbReference>
<proteinExistence type="predicted"/>
<keyword evidence="2" id="KW-0464">Manganese</keyword>
<dbReference type="Pfam" id="PF01546">
    <property type="entry name" value="Peptidase_M20"/>
    <property type="match status" value="1"/>
</dbReference>
<keyword evidence="2" id="KW-0479">Metal-binding</keyword>
<organism evidence="4 5">
    <name type="scientific">Enterobacter sichuanensis</name>
    <dbReference type="NCBI Taxonomy" id="2071710"/>
    <lineage>
        <taxon>Bacteria</taxon>
        <taxon>Pseudomonadati</taxon>
        <taxon>Pseudomonadota</taxon>
        <taxon>Gammaproteobacteria</taxon>
        <taxon>Enterobacterales</taxon>
        <taxon>Enterobacteriaceae</taxon>
        <taxon>Enterobacter</taxon>
        <taxon>Enterobacter cloacae complex</taxon>
    </lineage>
</organism>
<accession>A0A0F1B627</accession>
<feature type="domain" description="Peptidase M20 dimerisation" evidence="3">
    <location>
        <begin position="175"/>
        <end position="265"/>
    </location>
</feature>
<dbReference type="PATRIC" id="fig|1619248.3.peg.174"/>
<dbReference type="NCBIfam" id="TIGR01891">
    <property type="entry name" value="amidohydrolases"/>
    <property type="match status" value="1"/>
</dbReference>
<dbReference type="PANTHER" id="PTHR11014:SF63">
    <property type="entry name" value="METALLOPEPTIDASE, PUTATIVE (AFU_ORTHOLOGUE AFUA_6G09600)-RELATED"/>
    <property type="match status" value="1"/>
</dbReference>
<protein>
    <submittedName>
        <fullName evidence="4">Hydrolase</fullName>
    </submittedName>
</protein>
<sequence length="373" mass="40130">MSFGEQLIAWRRELHQNPELSGQEVETTARLRQWLTTAGITPLPYDLPTGLVAEIGSGNKLIALRADIDALPIEERSGVPFSSQQAGVMHACGHDIHTSVILGAALKLKEREASLNGRVRILFQPAEENFGGAKSMVRAGALRDVSAIFGMHNEPGLPVGEFATRGGPFYANVDRFVIRITGKGAHAARPHEGNDAIVLASQLVTALQSVASRNVNTLDSVVLSVTRIAGGNTWNVLPESVELEGTLRTHRTEVQQNVKARVGEIAAGFASAFSAQIDITWYAGPTALVNDERWAAFATSVAREAGYETRHAELHMGGEDFAVYLQSIPGAFVSIGSNSAYGLHHPAFNPDEALIEPAARYFAQLAEKALQHV</sequence>
<dbReference type="PANTHER" id="PTHR11014">
    <property type="entry name" value="PEPTIDASE M20 FAMILY MEMBER"/>
    <property type="match status" value="1"/>
</dbReference>
<evidence type="ECO:0000313" key="5">
    <source>
        <dbReference type="Proteomes" id="UP000033352"/>
    </source>
</evidence>
<comment type="caution">
    <text evidence="4">The sequence shown here is derived from an EMBL/GenBank/DDBJ whole genome shotgun (WGS) entry which is preliminary data.</text>
</comment>
<feature type="binding site" evidence="2">
    <location>
        <position position="152"/>
    </location>
    <ligand>
        <name>Mn(2+)</name>
        <dbReference type="ChEBI" id="CHEBI:29035"/>
        <label>2</label>
    </ligand>
</feature>
<feature type="binding site" evidence="2">
    <location>
        <position position="344"/>
    </location>
    <ligand>
        <name>Mn(2+)</name>
        <dbReference type="ChEBI" id="CHEBI:29035"/>
        <label>2</label>
    </ligand>
</feature>
<evidence type="ECO:0000256" key="2">
    <source>
        <dbReference type="PIRSR" id="PIRSR005962-1"/>
    </source>
</evidence>
<gene>
    <name evidence="4" type="ORF">SS37_06335</name>
</gene>
<feature type="binding site" evidence="2">
    <location>
        <position position="94"/>
    </location>
    <ligand>
        <name>Mn(2+)</name>
        <dbReference type="ChEBI" id="CHEBI:29035"/>
        <label>2</label>
    </ligand>
</feature>
<dbReference type="SUPFAM" id="SSF55031">
    <property type="entry name" value="Bacterial exopeptidase dimerisation domain"/>
    <property type="match status" value="1"/>
</dbReference>
<reference evidence="4 5" key="1">
    <citation type="submission" date="2015-03" db="EMBL/GenBank/DDBJ databases">
        <authorList>
            <person name="McCorrison J."/>
            <person name="Sanka R."/>
            <person name="Adams M."/>
            <person name="Brinkac L."/>
            <person name="Nierman W."/>
            <person name="Sutton G."/>
            <person name="Nelson K."/>
            <person name="Kiedrowski L."/>
            <person name="Guerrero D."/>
            <person name="Bonomo R."/>
        </authorList>
    </citation>
    <scope>NUCLEOTIDE SEQUENCE [LARGE SCALE GENOMIC DNA]</scope>
    <source>
        <strain evidence="4 5">35699</strain>
    </source>
</reference>
<dbReference type="InterPro" id="IPR011650">
    <property type="entry name" value="Peptidase_M20_dimer"/>
</dbReference>
<dbReference type="RefSeq" id="WP_025759146.1">
    <property type="nucleotide sequence ID" value="NZ_JAGFDO010000019.1"/>
</dbReference>
<keyword evidence="1 4" id="KW-0378">Hydrolase</keyword>
<comment type="cofactor">
    <cofactor evidence="2">
        <name>Mn(2+)</name>
        <dbReference type="ChEBI" id="CHEBI:29035"/>
    </cofactor>
    <text evidence="2">The Mn(2+) ion enhances activity.</text>
</comment>